<gene>
    <name evidence="11" type="primary">korA_1</name>
    <name evidence="11" type="ORF">HAPAU_04370</name>
</gene>
<dbReference type="RefSeq" id="WP_066378932.1">
    <property type="nucleotide sequence ID" value="NZ_LTAZ01000001.1"/>
</dbReference>
<dbReference type="Gene3D" id="3.40.50.920">
    <property type="match status" value="1"/>
</dbReference>
<dbReference type="FunFam" id="3.40.50.970:FF:000022">
    <property type="entry name" value="2-oxoglutarate ferredoxin oxidoreductase alpha subunit"/>
    <property type="match status" value="1"/>
</dbReference>
<keyword evidence="12" id="KW-1185">Reference proteome</keyword>
<sequence>MPEDLNWAVGGEAGDGIDSTGKIFAQALSRAGRHVFTSKDFASRIRGGYTAYKIRTSVDELNSVVDRLDILVALTQRTIDENLDELHEDSVVIYDGERSWDAEVPEEQIALDVPLKSLAEDAGGAIMQNVVALGAACEVAGFPIEHLDSALEKRFGDKGQKLVDNNQEAARKGRDYVQENYDHDFGYSLDTTDEDYVLLNGDEAIGMGALVAGCRFYAGYPITPATNVMEYLTGRIDKYGGTVVQAEDELSAINMALGAARAGARSMTATSGPGIDLMTETFGLIATSETPLVIADVMRSGPSTGMPTKQEQGDLNMTLYGGHGEIPRFVLAPTTIAECFHKTIEAFNLAEKYQTPVYVVSDLAMAVTEQTFSPEEFDMDAVEIDRGKVVDEDSIDQYLDEQGRFQPHYDAADGVSPRAFPGTEQGAHMTTGLEHDELGRRTEDTEERVQQVDKRNRKVETAQREEDWSPREFGNAEAENLVLSWGSNEGAIREAMQDLDVDVRFISVPYVFPRPDLTEAVENAEKTVVVECNATGQFADLVERDTLTRVERINKYNGVRFNADELRDRITETFAAESEATA</sequence>
<dbReference type="OrthoDB" id="31112at2157"/>
<name>A0A151AJD0_9EURY</name>
<dbReference type="Gene3D" id="3.40.50.970">
    <property type="match status" value="1"/>
</dbReference>
<dbReference type="InterPro" id="IPR019752">
    <property type="entry name" value="Pyrv/ketoisovalerate_OxRed_cat"/>
</dbReference>
<dbReference type="GO" id="GO:0047553">
    <property type="term" value="F:2-oxoglutarate synthase activity"/>
    <property type="evidence" value="ECO:0007669"/>
    <property type="project" value="UniProtKB-EC"/>
</dbReference>
<evidence type="ECO:0000256" key="6">
    <source>
        <dbReference type="ARBA" id="ARBA00076968"/>
    </source>
</evidence>
<dbReference type="InterPro" id="IPR009014">
    <property type="entry name" value="Transketo_C/PFOR_II"/>
</dbReference>
<evidence type="ECO:0000256" key="7">
    <source>
        <dbReference type="ARBA" id="ARBA00079587"/>
    </source>
</evidence>
<feature type="region of interest" description="Disordered" evidence="8">
    <location>
        <begin position="422"/>
        <end position="470"/>
    </location>
</feature>
<feature type="domain" description="Pyruvate flavodoxin/ferredoxin oxidoreductase pyrimidine binding" evidence="10">
    <location>
        <begin position="208"/>
        <end position="453"/>
    </location>
</feature>
<dbReference type="Proteomes" id="UP000075321">
    <property type="component" value="Unassembled WGS sequence"/>
</dbReference>
<dbReference type="SUPFAM" id="SSF52518">
    <property type="entry name" value="Thiamin diphosphate-binding fold (THDP-binding)"/>
    <property type="match status" value="1"/>
</dbReference>
<dbReference type="Pfam" id="PF01855">
    <property type="entry name" value="POR_N"/>
    <property type="match status" value="1"/>
</dbReference>
<dbReference type="EMBL" id="LTAZ01000001">
    <property type="protein sequence ID" value="KYH27769.1"/>
    <property type="molecule type" value="Genomic_DNA"/>
</dbReference>
<evidence type="ECO:0000256" key="5">
    <source>
        <dbReference type="ARBA" id="ARBA00071398"/>
    </source>
</evidence>
<evidence type="ECO:0000259" key="10">
    <source>
        <dbReference type="Pfam" id="PF01855"/>
    </source>
</evidence>
<feature type="compositionally biased region" description="Basic and acidic residues" evidence="8">
    <location>
        <begin position="433"/>
        <end position="470"/>
    </location>
</feature>
<keyword evidence="1 11" id="KW-0560">Oxidoreductase</keyword>
<evidence type="ECO:0000313" key="12">
    <source>
        <dbReference type="Proteomes" id="UP000075321"/>
    </source>
</evidence>
<evidence type="ECO:0000256" key="8">
    <source>
        <dbReference type="SAM" id="MobiDB-lite"/>
    </source>
</evidence>
<protein>
    <recommendedName>
        <fullName evidence="5">2-oxoglutarate synthase subunit KorA</fullName>
        <ecNumber evidence="4">1.2.7.3</ecNumber>
    </recommendedName>
    <alternativeName>
        <fullName evidence="7">2-ketoglutarate oxidoreductase alpha chain</fullName>
    </alternativeName>
    <alternativeName>
        <fullName evidence="6">2-oxoglutarate-ferredoxin oxidoreductase subunit alpha</fullName>
    </alternativeName>
</protein>
<feature type="domain" description="Pyruvate/ketoisovalerate oxidoreductase catalytic" evidence="9">
    <location>
        <begin position="13"/>
        <end position="174"/>
    </location>
</feature>
<dbReference type="SUPFAM" id="SSF52922">
    <property type="entry name" value="TK C-terminal domain-like"/>
    <property type="match status" value="1"/>
</dbReference>
<dbReference type="InterPro" id="IPR029061">
    <property type="entry name" value="THDP-binding"/>
</dbReference>
<evidence type="ECO:0000313" key="11">
    <source>
        <dbReference type="EMBL" id="KYH27769.1"/>
    </source>
</evidence>
<comment type="subunit">
    <text evidence="3">Heterotetramer of the KorA, KorB, KorC and KorD subunits.</text>
</comment>
<dbReference type="PANTHER" id="PTHR32154:SF20">
    <property type="entry name" value="2-OXOGLUTARATE OXIDOREDUCTASE SUBUNIT KORA"/>
    <property type="match status" value="1"/>
</dbReference>
<evidence type="ECO:0000259" key="9">
    <source>
        <dbReference type="Pfam" id="PF01558"/>
    </source>
</evidence>
<dbReference type="NCBIfam" id="TIGR03710">
    <property type="entry name" value="OAFO_sf"/>
    <property type="match status" value="1"/>
</dbReference>
<dbReference type="GO" id="GO:0006082">
    <property type="term" value="P:organic acid metabolic process"/>
    <property type="evidence" value="ECO:0007669"/>
    <property type="project" value="UniProtKB-ARBA"/>
</dbReference>
<evidence type="ECO:0000256" key="3">
    <source>
        <dbReference type="ARBA" id="ARBA00064882"/>
    </source>
</evidence>
<dbReference type="InterPro" id="IPR022367">
    <property type="entry name" value="2-oxoacid/accept_OxRdtase_asu"/>
</dbReference>
<evidence type="ECO:0000256" key="2">
    <source>
        <dbReference type="ARBA" id="ARBA00052359"/>
    </source>
</evidence>
<organism evidence="11 12">
    <name type="scientific">Halalkalicoccus paucihalophilus</name>
    <dbReference type="NCBI Taxonomy" id="1008153"/>
    <lineage>
        <taxon>Archaea</taxon>
        <taxon>Methanobacteriati</taxon>
        <taxon>Methanobacteriota</taxon>
        <taxon>Stenosarchaea group</taxon>
        <taxon>Halobacteria</taxon>
        <taxon>Halobacteriales</taxon>
        <taxon>Halococcaceae</taxon>
        <taxon>Halalkalicoccus</taxon>
    </lineage>
</organism>
<evidence type="ECO:0000256" key="4">
    <source>
        <dbReference type="ARBA" id="ARBA00066947"/>
    </source>
</evidence>
<evidence type="ECO:0000256" key="1">
    <source>
        <dbReference type="ARBA" id="ARBA00023002"/>
    </source>
</evidence>
<dbReference type="InterPro" id="IPR002869">
    <property type="entry name" value="Pyrv_flavodox_OxRed_cen"/>
</dbReference>
<dbReference type="PATRIC" id="fig|1008153.3.peg.442"/>
<dbReference type="Pfam" id="PF01558">
    <property type="entry name" value="POR"/>
    <property type="match status" value="1"/>
</dbReference>
<dbReference type="Gene3D" id="3.40.920.10">
    <property type="entry name" value="Pyruvate-ferredoxin oxidoreductase, PFOR, domain III"/>
    <property type="match status" value="1"/>
</dbReference>
<dbReference type="AlphaFoldDB" id="A0A151AJD0"/>
<dbReference type="EC" id="1.2.7.3" evidence="4"/>
<dbReference type="SUPFAM" id="SSF53323">
    <property type="entry name" value="Pyruvate-ferredoxin oxidoreductase, PFOR, domain III"/>
    <property type="match status" value="1"/>
</dbReference>
<dbReference type="PANTHER" id="PTHR32154">
    <property type="entry name" value="PYRUVATE-FLAVODOXIN OXIDOREDUCTASE-RELATED"/>
    <property type="match status" value="1"/>
</dbReference>
<reference evidence="11 12" key="1">
    <citation type="submission" date="2016-02" db="EMBL/GenBank/DDBJ databases">
        <title>Genome sequence of Halalkalicoccus paucihalophilus DSM 24557.</title>
        <authorList>
            <person name="Poehlein A."/>
            <person name="Daniel R."/>
        </authorList>
    </citation>
    <scope>NUCLEOTIDE SEQUENCE [LARGE SCALE GENOMIC DNA]</scope>
    <source>
        <strain evidence="11 12">DSM 24557</strain>
    </source>
</reference>
<dbReference type="CDD" id="cd07034">
    <property type="entry name" value="TPP_PYR_PFOR_IOR-alpha_like"/>
    <property type="match status" value="1"/>
</dbReference>
<accession>A0A151AJD0</accession>
<dbReference type="GO" id="GO:0044272">
    <property type="term" value="P:sulfur compound biosynthetic process"/>
    <property type="evidence" value="ECO:0007669"/>
    <property type="project" value="UniProtKB-ARBA"/>
</dbReference>
<comment type="caution">
    <text evidence="11">The sequence shown here is derived from an EMBL/GenBank/DDBJ whole genome shotgun (WGS) entry which is preliminary data.</text>
</comment>
<comment type="catalytic activity">
    <reaction evidence="2">
        <text>2 oxidized [2Fe-2S]-[ferredoxin] + 2-oxoglutarate + CoA = succinyl-CoA + 2 reduced [2Fe-2S]-[ferredoxin] + CO2 + H(+)</text>
        <dbReference type="Rhea" id="RHEA:17297"/>
        <dbReference type="Rhea" id="RHEA-COMP:10000"/>
        <dbReference type="Rhea" id="RHEA-COMP:10001"/>
        <dbReference type="ChEBI" id="CHEBI:15378"/>
        <dbReference type="ChEBI" id="CHEBI:16526"/>
        <dbReference type="ChEBI" id="CHEBI:16810"/>
        <dbReference type="ChEBI" id="CHEBI:33737"/>
        <dbReference type="ChEBI" id="CHEBI:33738"/>
        <dbReference type="ChEBI" id="CHEBI:57287"/>
        <dbReference type="ChEBI" id="CHEBI:57292"/>
        <dbReference type="EC" id="1.2.7.3"/>
    </reaction>
</comment>
<proteinExistence type="predicted"/>
<dbReference type="InterPro" id="IPR050722">
    <property type="entry name" value="Pyruvate:ferred/Flavod_OxRd"/>
</dbReference>
<dbReference type="InterPro" id="IPR002880">
    <property type="entry name" value="Pyrv_Fd/Flavodoxin_OxRdtase_N"/>
</dbReference>
<dbReference type="GO" id="GO:0006979">
    <property type="term" value="P:response to oxidative stress"/>
    <property type="evidence" value="ECO:0007669"/>
    <property type="project" value="TreeGrafter"/>
</dbReference>